<protein>
    <submittedName>
        <fullName evidence="1">(thale cress) hypothetical protein</fullName>
    </submittedName>
</protein>
<organism evidence="1 2">
    <name type="scientific">Arabidopsis thaliana</name>
    <name type="common">Mouse-ear cress</name>
    <dbReference type="NCBI Taxonomy" id="3702"/>
    <lineage>
        <taxon>Eukaryota</taxon>
        <taxon>Viridiplantae</taxon>
        <taxon>Streptophyta</taxon>
        <taxon>Embryophyta</taxon>
        <taxon>Tracheophyta</taxon>
        <taxon>Spermatophyta</taxon>
        <taxon>Magnoliopsida</taxon>
        <taxon>eudicotyledons</taxon>
        <taxon>Gunneridae</taxon>
        <taxon>Pentapetalae</taxon>
        <taxon>rosids</taxon>
        <taxon>malvids</taxon>
        <taxon>Brassicales</taxon>
        <taxon>Brassicaceae</taxon>
        <taxon>Camelineae</taxon>
        <taxon>Arabidopsis</taxon>
    </lineage>
</organism>
<accession>A0A7G2FLT4</accession>
<dbReference type="EMBL" id="LR881470">
    <property type="protein sequence ID" value="CAD5335879.1"/>
    <property type="molecule type" value="Genomic_DNA"/>
</dbReference>
<name>A0A7G2FLT4_ARATH</name>
<dbReference type="AlphaFoldDB" id="A0A7G2FLT4"/>
<dbReference type="Proteomes" id="UP000516314">
    <property type="component" value="Chromosome 5"/>
</dbReference>
<reference evidence="1 2" key="1">
    <citation type="submission" date="2020-09" db="EMBL/GenBank/DDBJ databases">
        <authorList>
            <person name="Ashkenazy H."/>
        </authorList>
    </citation>
    <scope>NUCLEOTIDE SEQUENCE [LARGE SCALE GENOMIC DNA]</scope>
    <source>
        <strain evidence="2">cv. Cdm-0</strain>
    </source>
</reference>
<evidence type="ECO:0000313" key="1">
    <source>
        <dbReference type="EMBL" id="CAD5335879.1"/>
    </source>
</evidence>
<proteinExistence type="predicted"/>
<evidence type="ECO:0000313" key="2">
    <source>
        <dbReference type="Proteomes" id="UP000516314"/>
    </source>
</evidence>
<gene>
    <name evidence="1" type="ORF">AT9943_LOCUS23099</name>
</gene>
<sequence>MGRRKVEIKRIENKAVDKSLSPNDAKVSSKKLDNFQFSVNLPSLLSPSPVPENSTTLPPVTRLFASFKSTEISSFFFCVNRAYALPQT</sequence>